<dbReference type="InterPro" id="IPR011701">
    <property type="entry name" value="MFS"/>
</dbReference>
<feature type="transmembrane region" description="Helical" evidence="4">
    <location>
        <begin position="147"/>
        <end position="168"/>
    </location>
</feature>
<proteinExistence type="inferred from homology"/>
<dbReference type="Proteomes" id="UP000786387">
    <property type="component" value="Unassembled WGS sequence"/>
</dbReference>
<feature type="domain" description="Major facilitator superfamily (MFS) profile" evidence="5">
    <location>
        <begin position="174"/>
        <end position="401"/>
    </location>
</feature>
<dbReference type="Gene3D" id="1.20.1250.20">
    <property type="entry name" value="MFS general substrate transporter like domains"/>
    <property type="match status" value="2"/>
</dbReference>
<protein>
    <recommendedName>
        <fullName evidence="4">Uncharacterized MFS-type transporter G7026_11755</fullName>
    </recommendedName>
</protein>
<dbReference type="PANTHER" id="PTHR23531">
    <property type="entry name" value="QUINOLENE RESISTANCE PROTEIN NORA"/>
    <property type="match status" value="1"/>
</dbReference>
<dbReference type="PANTHER" id="PTHR23531:SF1">
    <property type="entry name" value="QUINOLENE RESISTANCE PROTEIN NORA"/>
    <property type="match status" value="1"/>
</dbReference>
<dbReference type="RefSeq" id="WP_181070950.1">
    <property type="nucleotide sequence ID" value="NZ_JAAMRF010000005.1"/>
</dbReference>
<evidence type="ECO:0000313" key="6">
    <source>
        <dbReference type="EMBL" id="MBA1274030.1"/>
    </source>
</evidence>
<accession>A0ABR5Z1I2</accession>
<comment type="caution">
    <text evidence="6">The sequence shown here is derived from an EMBL/GenBank/DDBJ whole genome shotgun (WGS) entry which is preliminary data.</text>
</comment>
<feature type="transmembrane region" description="Helical" evidence="4">
    <location>
        <begin position="247"/>
        <end position="266"/>
    </location>
</feature>
<dbReference type="NCBIfam" id="NF003477">
    <property type="entry name" value="PRK05122.1"/>
    <property type="match status" value="1"/>
</dbReference>
<dbReference type="SUPFAM" id="SSF103473">
    <property type="entry name" value="MFS general substrate transporter"/>
    <property type="match status" value="1"/>
</dbReference>
<feature type="transmembrane region" description="Helical" evidence="4">
    <location>
        <begin position="337"/>
        <end position="361"/>
    </location>
</feature>
<dbReference type="InterPro" id="IPR023008">
    <property type="entry name" value="MFS_YhhS-like"/>
</dbReference>
<keyword evidence="7" id="KW-1185">Reference proteome</keyword>
<keyword evidence="1 4" id="KW-0812">Transmembrane</keyword>
<evidence type="ECO:0000256" key="1">
    <source>
        <dbReference type="ARBA" id="ARBA00022692"/>
    </source>
</evidence>
<keyword evidence="3 4" id="KW-0472">Membrane</keyword>
<keyword evidence="4" id="KW-0997">Cell inner membrane</keyword>
<feature type="transmembrane region" description="Helical" evidence="4">
    <location>
        <begin position="300"/>
        <end position="325"/>
    </location>
</feature>
<evidence type="ECO:0000313" key="7">
    <source>
        <dbReference type="Proteomes" id="UP000786387"/>
    </source>
</evidence>
<dbReference type="Pfam" id="PF07690">
    <property type="entry name" value="MFS_1"/>
    <property type="match status" value="1"/>
</dbReference>
<name>A0ABR5Z1I2_9GAMM</name>
<keyword evidence="2 4" id="KW-1133">Transmembrane helix</keyword>
<dbReference type="PROSITE" id="PS50850">
    <property type="entry name" value="MFS"/>
    <property type="match status" value="1"/>
</dbReference>
<gene>
    <name evidence="6" type="ORF">G7026_11755</name>
</gene>
<dbReference type="EMBL" id="JAAMRF010000005">
    <property type="protein sequence ID" value="MBA1274030.1"/>
    <property type="molecule type" value="Genomic_DNA"/>
</dbReference>
<evidence type="ECO:0000256" key="4">
    <source>
        <dbReference type="HAMAP-Rule" id="MF_01118"/>
    </source>
</evidence>
<feature type="transmembrane region" description="Helical" evidence="4">
    <location>
        <begin position="367"/>
        <end position="386"/>
    </location>
</feature>
<organism evidence="6 7">
    <name type="scientific">Stutzerimonas azotifigens</name>
    <dbReference type="NCBI Taxonomy" id="291995"/>
    <lineage>
        <taxon>Bacteria</taxon>
        <taxon>Pseudomonadati</taxon>
        <taxon>Pseudomonadota</taxon>
        <taxon>Gammaproteobacteria</taxon>
        <taxon>Pseudomonadales</taxon>
        <taxon>Pseudomonadaceae</taxon>
        <taxon>Stutzerimonas</taxon>
    </lineage>
</organism>
<feature type="transmembrane region" description="Helical" evidence="4">
    <location>
        <begin position="273"/>
        <end position="294"/>
    </location>
</feature>
<feature type="transmembrane region" description="Helical" evidence="4">
    <location>
        <begin position="174"/>
        <end position="194"/>
    </location>
</feature>
<keyword evidence="4" id="KW-0813">Transport</keyword>
<evidence type="ECO:0000256" key="2">
    <source>
        <dbReference type="ARBA" id="ARBA00022989"/>
    </source>
</evidence>
<evidence type="ECO:0000256" key="3">
    <source>
        <dbReference type="ARBA" id="ARBA00023136"/>
    </source>
</evidence>
<comment type="similarity">
    <text evidence="4">Belongs to the major facilitator superfamily. YhhS family.</text>
</comment>
<keyword evidence="4" id="KW-1003">Cell membrane</keyword>
<feature type="transmembrane region" description="Helical" evidence="4">
    <location>
        <begin position="38"/>
        <end position="60"/>
    </location>
</feature>
<feature type="transmembrane region" description="Helical" evidence="4">
    <location>
        <begin position="81"/>
        <end position="101"/>
    </location>
</feature>
<reference evidence="6 7" key="1">
    <citation type="submission" date="2020-02" db="EMBL/GenBank/DDBJ databases">
        <title>Synteny-based analysis reveals conserved mechanism for high triclosan tolerance in Pseudomonas, as well as instances of horizontal transfer.</title>
        <authorList>
            <person name="Mcfarland A.G."/>
            <person name="Bertucci H.K."/>
            <person name="Litmann E."/>
            <person name="Shen J."/>
            <person name="Huttenhower C."/>
            <person name="Hartmann E.M."/>
        </authorList>
    </citation>
    <scope>NUCLEOTIDE SEQUENCE [LARGE SCALE GENOMIC DNA]</scope>
    <source>
        <strain evidence="6 7">115A1</strain>
    </source>
</reference>
<sequence>MSSARPASNDTSLILSLVLFNFISFISIGIPLASLPGYIHHDLAFSTTIAGVVIGVQYLATLLCRPMAGRLVDELGAKKTVILGMAVSLASGLLLTVAVWLDHWPLASLGLMIASRLLLGLTQSLVGISGISWGIARLGPDSAARIISWNGVAAYGGVGIGAPLGVLLSDQLGVWSLGVLTMVLAALGLALAWRREPAPVSRGSRLPFGKVLGRVAPHGMGLALATIGYGAISSFIALYYSARGWEGAAWCLTAYAATFIGTRLLFPNAINRFGGYPVAVACLVVEILGLLTLWTANSPAAALGGAALTGCGLSLLYPAIGVGVIARVGSASRSSALSVFAMFFDLALGLAGAIMGMLAAWTGLRSIFMASALAGLAALLIVIVLMRQEQRRADTEEDTDG</sequence>
<dbReference type="CDD" id="cd17489">
    <property type="entry name" value="MFS_YfcJ_like"/>
    <property type="match status" value="1"/>
</dbReference>
<dbReference type="InterPro" id="IPR036259">
    <property type="entry name" value="MFS_trans_sf"/>
</dbReference>
<dbReference type="InterPro" id="IPR052714">
    <property type="entry name" value="MFS_Exporter"/>
</dbReference>
<feature type="transmembrane region" description="Helical" evidence="4">
    <location>
        <begin position="12"/>
        <end position="32"/>
    </location>
</feature>
<feature type="transmembrane region" description="Helical" evidence="4">
    <location>
        <begin position="113"/>
        <end position="135"/>
    </location>
</feature>
<dbReference type="HAMAP" id="MF_01118">
    <property type="entry name" value="MFS_YhhS"/>
    <property type="match status" value="1"/>
</dbReference>
<dbReference type="InterPro" id="IPR020846">
    <property type="entry name" value="MFS_dom"/>
</dbReference>
<evidence type="ECO:0000259" key="5">
    <source>
        <dbReference type="PROSITE" id="PS50850"/>
    </source>
</evidence>
<feature type="transmembrane region" description="Helical" evidence="4">
    <location>
        <begin position="215"/>
        <end position="241"/>
    </location>
</feature>
<comment type="subcellular location">
    <subcellularLocation>
        <location evidence="4">Cell inner membrane</location>
        <topology evidence="4">Multi-pass membrane protein</topology>
    </subcellularLocation>
</comment>